<evidence type="ECO:0000313" key="2">
    <source>
        <dbReference type="Proteomes" id="UP000063789"/>
    </source>
</evidence>
<dbReference type="OrthoDB" id="4419620at2"/>
<dbReference type="Gene3D" id="1.10.260.40">
    <property type="entry name" value="lambda repressor-like DNA-binding domains"/>
    <property type="match status" value="1"/>
</dbReference>
<dbReference type="STRING" id="1136941.ACH46_17585"/>
<gene>
    <name evidence="1" type="ORF">ACH46_17585</name>
</gene>
<name>A0A0N9NBZ6_9ACTN</name>
<reference evidence="2" key="1">
    <citation type="submission" date="2015-06" db="EMBL/GenBank/DDBJ databases">
        <title>Complete genome sequence and metabolic analysis of phthalate degradation pathway in Gordonia sp. QH-11.</title>
        <authorList>
            <person name="Jin D."/>
            <person name="Kong X."/>
            <person name="Bai Z."/>
        </authorList>
    </citation>
    <scope>NUCLEOTIDE SEQUENCE [LARGE SCALE GENOMIC DNA]</scope>
    <source>
        <strain evidence="2">QH-11</strain>
    </source>
</reference>
<dbReference type="KEGG" id="goq:ACH46_17585"/>
<dbReference type="RefSeq" id="WP_062394071.1">
    <property type="nucleotide sequence ID" value="NZ_CP011853.1"/>
</dbReference>
<accession>A0A0N9NBZ6</accession>
<proteinExistence type="predicted"/>
<sequence>MAATEIRMDGSLARAARHLSGVSAGTIARHAEVETKALRQYEKGGESLTSEEIHRVARALVHYGAQFVPEDEFGGVGVRRKFTETSVMLIETWESEGGPVGDDDV</sequence>
<reference evidence="1 2" key="2">
    <citation type="journal article" date="2017" name="Int. J. Syst. Evol. Microbiol.">
        <title>Gordonia phthalatica sp. nov., a di-n-butyl phthalate-degrading bacterium isolated from activated sludge.</title>
        <authorList>
            <person name="Jin D."/>
            <person name="Kong X."/>
            <person name="Jia M."/>
            <person name="Yu X."/>
            <person name="Wang X."/>
            <person name="Zhuang X."/>
            <person name="Deng Y."/>
            <person name="Bai Z."/>
        </authorList>
    </citation>
    <scope>NUCLEOTIDE SEQUENCE [LARGE SCALE GENOMIC DNA]</scope>
    <source>
        <strain evidence="1 2">QH-11</strain>
    </source>
</reference>
<protein>
    <recommendedName>
        <fullName evidence="3">DNA-binding protein</fullName>
    </recommendedName>
</protein>
<evidence type="ECO:0008006" key="3">
    <source>
        <dbReference type="Google" id="ProtNLM"/>
    </source>
</evidence>
<evidence type="ECO:0000313" key="1">
    <source>
        <dbReference type="EMBL" id="ALG85972.1"/>
    </source>
</evidence>
<dbReference type="EMBL" id="CP011853">
    <property type="protein sequence ID" value="ALG85972.1"/>
    <property type="molecule type" value="Genomic_DNA"/>
</dbReference>
<dbReference type="PATRIC" id="fig|1136941.3.peg.3594"/>
<dbReference type="InterPro" id="IPR010982">
    <property type="entry name" value="Lambda_DNA-bd_dom_sf"/>
</dbReference>
<organism evidence="1 2">
    <name type="scientific">Gordonia phthalatica</name>
    <dbReference type="NCBI Taxonomy" id="1136941"/>
    <lineage>
        <taxon>Bacteria</taxon>
        <taxon>Bacillati</taxon>
        <taxon>Actinomycetota</taxon>
        <taxon>Actinomycetes</taxon>
        <taxon>Mycobacteriales</taxon>
        <taxon>Gordoniaceae</taxon>
        <taxon>Gordonia</taxon>
    </lineage>
</organism>
<dbReference type="Proteomes" id="UP000063789">
    <property type="component" value="Chromosome"/>
</dbReference>
<dbReference type="GO" id="GO:0003677">
    <property type="term" value="F:DNA binding"/>
    <property type="evidence" value="ECO:0007669"/>
    <property type="project" value="InterPro"/>
</dbReference>
<dbReference type="AlphaFoldDB" id="A0A0N9NBZ6"/>
<keyword evidence="2" id="KW-1185">Reference proteome</keyword>